<dbReference type="EMBL" id="MKQP01000011">
    <property type="protein sequence ID" value="OMD33507.1"/>
    <property type="molecule type" value="Genomic_DNA"/>
</dbReference>
<proteinExistence type="predicted"/>
<evidence type="ECO:0000313" key="1">
    <source>
        <dbReference type="EMBL" id="OMD33507.1"/>
    </source>
</evidence>
<dbReference type="AlphaFoldDB" id="A0A1R0XEN2"/>
<sequence>MKYLILSRGSWEEYEYKRLLDLLPEREEVCFAGRMTLEQQINSQIKPVMIADIHTLKAREYTFLVSSPYWLPEVLSLQAGYIVALLERCPEEENKVLWDKYSGLLGAKADLVGTRSERIYLEQSLCRESVIYLDGDQQESYGVVFQRERIYFLTDYEMLWSKAIENLWQEEPLLATDWFRIQLQLRADYYTSMCAKLPSQPVVHYLAASYLYLLGDSTANRYLAQSFELMVLYEYLDCLISHFRFFSAIEAKTGNLETAVRQFAITAFTAEEKQAVERMESWLHSGQDELVRAELFHRNEDEASAVRILSPLTSSEAKALLVQNYVRTFQWEKAIELQHEQEENVDEAMEGTIHLLYGRRHEAIRSFLNAGGQDNQAWPLLSEMADLEEAVRRLRRRVEDE</sequence>
<comment type="caution">
    <text evidence="1">The sequence shown here is derived from an EMBL/GenBank/DDBJ whole genome shotgun (WGS) entry which is preliminary data.</text>
</comment>
<accession>A0A1R0XEN2</accession>
<dbReference type="RefSeq" id="WP_036685350.1">
    <property type="nucleotide sequence ID" value="NZ_MKQP01000011.1"/>
</dbReference>
<gene>
    <name evidence="1" type="ORF">BJP51_12010</name>
</gene>
<name>A0A1R0XEN2_9BACL</name>
<evidence type="ECO:0000313" key="2">
    <source>
        <dbReference type="Proteomes" id="UP000187465"/>
    </source>
</evidence>
<protein>
    <submittedName>
        <fullName evidence="1">Uncharacterized protein</fullName>
    </submittedName>
</protein>
<dbReference type="Proteomes" id="UP000187465">
    <property type="component" value="Unassembled WGS sequence"/>
</dbReference>
<organism evidence="1 2">
    <name type="scientific">Paenibacillus odorifer</name>
    <dbReference type="NCBI Taxonomy" id="189426"/>
    <lineage>
        <taxon>Bacteria</taxon>
        <taxon>Bacillati</taxon>
        <taxon>Bacillota</taxon>
        <taxon>Bacilli</taxon>
        <taxon>Bacillales</taxon>
        <taxon>Paenibacillaceae</taxon>
        <taxon>Paenibacillus</taxon>
    </lineage>
</organism>
<reference evidence="1 2" key="1">
    <citation type="submission" date="2016-10" db="EMBL/GenBank/DDBJ databases">
        <title>Paenibacillus species isolates.</title>
        <authorList>
            <person name="Beno S.M."/>
        </authorList>
    </citation>
    <scope>NUCLEOTIDE SEQUENCE [LARGE SCALE GENOMIC DNA]</scope>
    <source>
        <strain evidence="1 2">FSL H7-0604</strain>
    </source>
</reference>